<evidence type="ECO:0000313" key="7">
    <source>
        <dbReference type="Proteomes" id="UP000177622"/>
    </source>
</evidence>
<dbReference type="PANTHER" id="PTHR47174">
    <property type="entry name" value="BRIDGING INTEGRATOR 3"/>
    <property type="match status" value="1"/>
</dbReference>
<dbReference type="FunFam" id="2.30.30.40:FF:000100">
    <property type="entry name" value="SH3 domain-containing YSC84-like protein 1"/>
    <property type="match status" value="1"/>
</dbReference>
<dbReference type="SMART" id="SM00326">
    <property type="entry name" value="SH3"/>
    <property type="match status" value="1"/>
</dbReference>
<feature type="region of interest" description="Disordered" evidence="3">
    <location>
        <begin position="137"/>
        <end position="168"/>
    </location>
</feature>
<protein>
    <recommendedName>
        <fullName evidence="8">SH3 domain-containing protein</fullName>
    </recommendedName>
</protein>
<feature type="domain" description="BAR" evidence="5">
    <location>
        <begin position="7"/>
        <end position="242"/>
    </location>
</feature>
<evidence type="ECO:0000259" key="4">
    <source>
        <dbReference type="PROSITE" id="PS50002"/>
    </source>
</evidence>
<evidence type="ECO:0000313" key="6">
    <source>
        <dbReference type="EMBL" id="OGE57428.1"/>
    </source>
</evidence>
<dbReference type="SUPFAM" id="SSF50044">
    <property type="entry name" value="SH3-domain"/>
    <property type="match status" value="1"/>
</dbReference>
<proteinExistence type="predicted"/>
<organism evidence="6 7">
    <name type="scientific">Penicillium arizonense</name>
    <dbReference type="NCBI Taxonomy" id="1835702"/>
    <lineage>
        <taxon>Eukaryota</taxon>
        <taxon>Fungi</taxon>
        <taxon>Dikarya</taxon>
        <taxon>Ascomycota</taxon>
        <taxon>Pezizomycotina</taxon>
        <taxon>Eurotiomycetes</taxon>
        <taxon>Eurotiomycetidae</taxon>
        <taxon>Eurotiales</taxon>
        <taxon>Aspergillaceae</taxon>
        <taxon>Penicillium</taxon>
    </lineage>
</organism>
<feature type="compositionally biased region" description="Basic and acidic residues" evidence="3">
    <location>
        <begin position="143"/>
        <end position="168"/>
    </location>
</feature>
<dbReference type="InterPro" id="IPR004148">
    <property type="entry name" value="BAR_dom"/>
</dbReference>
<dbReference type="GO" id="GO:0008289">
    <property type="term" value="F:lipid binding"/>
    <property type="evidence" value="ECO:0007669"/>
    <property type="project" value="TreeGrafter"/>
</dbReference>
<dbReference type="InterPro" id="IPR036028">
    <property type="entry name" value="SH3-like_dom_sf"/>
</dbReference>
<dbReference type="EMBL" id="LXJU01000002">
    <property type="protein sequence ID" value="OGE57428.1"/>
    <property type="molecule type" value="Genomic_DNA"/>
</dbReference>
<reference evidence="6 7" key="1">
    <citation type="journal article" date="2016" name="Sci. Rep.">
        <title>Penicillium arizonense, a new, genome sequenced fungal species, reveals a high chemical diversity in secreted metabolites.</title>
        <authorList>
            <person name="Grijseels S."/>
            <person name="Nielsen J.C."/>
            <person name="Randelovic M."/>
            <person name="Nielsen J."/>
            <person name="Nielsen K.F."/>
            <person name="Workman M."/>
            <person name="Frisvad J.C."/>
        </authorList>
    </citation>
    <scope>NUCLEOTIDE SEQUENCE [LARGE SCALE GENOMIC DNA]</scope>
    <source>
        <strain evidence="6 7">CBS 141311</strain>
    </source>
</reference>
<dbReference type="GeneID" id="34572158"/>
<feature type="compositionally biased region" description="Low complexity" evidence="3">
    <location>
        <begin position="299"/>
        <end position="310"/>
    </location>
</feature>
<accession>A0A1F5LW95</accession>
<name>A0A1F5LW95_PENAI</name>
<gene>
    <name evidence="6" type="ORF">PENARI_c002G04193</name>
</gene>
<dbReference type="Pfam" id="PF00018">
    <property type="entry name" value="SH3_1"/>
    <property type="match status" value="1"/>
</dbReference>
<evidence type="ECO:0000256" key="2">
    <source>
        <dbReference type="PROSITE-ProRule" id="PRU00192"/>
    </source>
</evidence>
<dbReference type="InterPro" id="IPR046982">
    <property type="entry name" value="BIN3/RVS161-like"/>
</dbReference>
<dbReference type="GO" id="GO:0031097">
    <property type="term" value="C:medial cortex"/>
    <property type="evidence" value="ECO:0007669"/>
    <property type="project" value="TreeGrafter"/>
</dbReference>
<evidence type="ECO:0000256" key="1">
    <source>
        <dbReference type="ARBA" id="ARBA00022443"/>
    </source>
</evidence>
<sequence>MQNMQRRFGRMTTKQSADDSQIAVLLKDFDDADMLLGKIVDSTQAWRDAWISIATYQSRMIDEFDGFYGPIIGSSETPSNHNPVETDPVKLARTNRLRKEYDELRTDLVEELNAVENRMTRPAAHAKESLLPMKKTIKKRNDKKSDFERSQGRVDGLLKKPKRSDRDNVNLAKAETELANAKVVYQAADDDLRQRLPTLVSLVFSLTPYILEAQVEIQNRMLANYYTVLHTYCEEEGFPSPPLPMEQIVQDWEYAYNPVQSHIESFGCLQQGKALRKASVDQQNSKRPSIGGRKASTASSISNLSVRSRSTAPAPNLGPNSCVQEDSPSPPLSTTTHHNITVTSSGATTPLSTGGDSFMPTPPASMPAAKPMPQGVMQFAPAGPNIDYFQSSASASPRGGTPLDTATAIAAKKKRPPPPPPKRAATFVTALYDFGGQGGDDLVFREGDQIRIVQKSDSTDDWWEGELRGQKGFFPANYVE</sequence>
<dbReference type="InterPro" id="IPR027267">
    <property type="entry name" value="AH/BAR_dom_sf"/>
</dbReference>
<dbReference type="PROSITE" id="PS51021">
    <property type="entry name" value="BAR"/>
    <property type="match status" value="1"/>
</dbReference>
<evidence type="ECO:0000259" key="5">
    <source>
        <dbReference type="PROSITE" id="PS51021"/>
    </source>
</evidence>
<dbReference type="GO" id="GO:1990528">
    <property type="term" value="C:Rvs161p-Rvs167p complex"/>
    <property type="evidence" value="ECO:0007669"/>
    <property type="project" value="TreeGrafter"/>
</dbReference>
<feature type="domain" description="SH3" evidence="4">
    <location>
        <begin position="423"/>
        <end position="480"/>
    </location>
</feature>
<dbReference type="PANTHER" id="PTHR47174:SF2">
    <property type="entry name" value="SH3 DOMAIN SIGNALLING PROTEIN (AFU_ORTHOLOGUE AFUA_5G07670)"/>
    <property type="match status" value="1"/>
</dbReference>
<evidence type="ECO:0008006" key="8">
    <source>
        <dbReference type="Google" id="ProtNLM"/>
    </source>
</evidence>
<dbReference type="GO" id="GO:0051666">
    <property type="term" value="P:actin cortical patch localization"/>
    <property type="evidence" value="ECO:0007669"/>
    <property type="project" value="InterPro"/>
</dbReference>
<dbReference type="PRINTS" id="PR00452">
    <property type="entry name" value="SH3DOMAIN"/>
</dbReference>
<dbReference type="GO" id="GO:0006897">
    <property type="term" value="P:endocytosis"/>
    <property type="evidence" value="ECO:0007669"/>
    <property type="project" value="InterPro"/>
</dbReference>
<dbReference type="SUPFAM" id="SSF103657">
    <property type="entry name" value="BAR/IMD domain-like"/>
    <property type="match status" value="1"/>
</dbReference>
<dbReference type="CDD" id="cd07599">
    <property type="entry name" value="BAR_Rvs167p"/>
    <property type="match status" value="1"/>
</dbReference>
<dbReference type="InterPro" id="IPR001452">
    <property type="entry name" value="SH3_domain"/>
</dbReference>
<dbReference type="GO" id="GO:0043332">
    <property type="term" value="C:mating projection tip"/>
    <property type="evidence" value="ECO:0007669"/>
    <property type="project" value="TreeGrafter"/>
</dbReference>
<evidence type="ECO:0000256" key="3">
    <source>
        <dbReference type="SAM" id="MobiDB-lite"/>
    </source>
</evidence>
<keyword evidence="1 2" id="KW-0728">SH3 domain</keyword>
<dbReference type="RefSeq" id="XP_022492853.1">
    <property type="nucleotide sequence ID" value="XM_022627424.1"/>
</dbReference>
<keyword evidence="7" id="KW-1185">Reference proteome</keyword>
<dbReference type="GO" id="GO:0097320">
    <property type="term" value="P:plasma membrane tubulation"/>
    <property type="evidence" value="ECO:0007669"/>
    <property type="project" value="TreeGrafter"/>
</dbReference>
<dbReference type="Gene3D" id="2.30.30.40">
    <property type="entry name" value="SH3 Domains"/>
    <property type="match status" value="1"/>
</dbReference>
<comment type="caution">
    <text evidence="6">The sequence shown here is derived from an EMBL/GenBank/DDBJ whole genome shotgun (WGS) entry which is preliminary data.</text>
</comment>
<dbReference type="Gene3D" id="1.20.1270.60">
    <property type="entry name" value="Arfaptin homology (AH) domain/BAR domain"/>
    <property type="match status" value="1"/>
</dbReference>
<dbReference type="AlphaFoldDB" id="A0A1F5LW95"/>
<dbReference type="OrthoDB" id="10255128at2759"/>
<dbReference type="STRING" id="1835702.A0A1F5LW95"/>
<dbReference type="PROSITE" id="PS50002">
    <property type="entry name" value="SH3"/>
    <property type="match status" value="1"/>
</dbReference>
<dbReference type="Proteomes" id="UP000177622">
    <property type="component" value="Unassembled WGS sequence"/>
</dbReference>
<feature type="compositionally biased region" description="Polar residues" evidence="3">
    <location>
        <begin position="318"/>
        <end position="355"/>
    </location>
</feature>
<dbReference type="GO" id="GO:0030479">
    <property type="term" value="C:actin cortical patch"/>
    <property type="evidence" value="ECO:0007669"/>
    <property type="project" value="TreeGrafter"/>
</dbReference>
<feature type="region of interest" description="Disordered" evidence="3">
    <location>
        <begin position="279"/>
        <end position="369"/>
    </location>
</feature>